<dbReference type="Pfam" id="PF00160">
    <property type="entry name" value="Pro_isomerase"/>
    <property type="match status" value="1"/>
</dbReference>
<protein>
    <recommendedName>
        <fullName evidence="4">Spliceosome-associated protein CWC27 homolog</fullName>
    </recommendedName>
    <alternativeName>
        <fullName evidence="5">Probable inactive peptidyl-prolyl cis-trans isomerase CWC27 homolog</fullName>
    </alternativeName>
</protein>
<feature type="compositionally biased region" description="Basic and acidic residues" evidence="8">
    <location>
        <begin position="175"/>
        <end position="199"/>
    </location>
</feature>
<dbReference type="PANTHER" id="PTHR45625:SF6">
    <property type="entry name" value="SPLICEOSOME-ASSOCIATED PROTEIN CWC27 HOMOLOG"/>
    <property type="match status" value="1"/>
</dbReference>
<sequence>MSNIYITEPPTNGKVCLNTTLGDIEIELWSKECPQTCRNFIQLCMEGYYDGCIFHRLVKDFIVQTGDPTGTGHGGESIYGDYFKSEFHQRLKFNRRGLLGMAGEKKDQNGSQFFFTLGPTNELTGKHTLFGKIEGKTLYNMLRLNEYHDVDANERPTYVNKITGAKILSNPFPDIKPRRDRERESKEARRERKKDKEPTKVITKQTNLLSFGDEAEEDEQEIEAINKKIKSKSAHDVLEDEVLSKDAAVKPDELGVYEEDETDKNDRLDRVKERLKAKKRKVDFDEPADDDDLEKMIDEEKEFMKKAELEKAQEELRQLQKDYKKATRVPKEPTVVDEDATATEGMKSYKKMKLKFKSGSKGIVKSVNPKREEQTMSLLERFQTKLNRASVQGILLDKKVDMSDIRTQEEIIMATSEDQGKIDLDANDVEGEEWMVHQLVAPVETTTNEQNKSLGITGVSKARDANMKDTDDDWYPIDDPRNRMNIRKREKDIE</sequence>
<reference evidence="10" key="1">
    <citation type="submission" date="2022-01" db="EMBL/GenBank/DDBJ databases">
        <title>Genome Sequence Resource for Two Populations of Ditylenchus destructor, the Migratory Endoparasitic Phytonematode.</title>
        <authorList>
            <person name="Zhang H."/>
            <person name="Lin R."/>
            <person name="Xie B."/>
        </authorList>
    </citation>
    <scope>NUCLEOTIDE SEQUENCE</scope>
    <source>
        <strain evidence="10">BazhouSP</strain>
    </source>
</reference>
<evidence type="ECO:0000256" key="4">
    <source>
        <dbReference type="ARBA" id="ARBA00040027"/>
    </source>
</evidence>
<dbReference type="SUPFAM" id="SSF50891">
    <property type="entry name" value="Cyclophilin-like"/>
    <property type="match status" value="1"/>
</dbReference>
<feature type="domain" description="PPIase cyclophilin-type" evidence="9">
    <location>
        <begin position="18"/>
        <end position="167"/>
    </location>
</feature>
<keyword evidence="11" id="KW-1185">Reference proteome</keyword>
<gene>
    <name evidence="10" type="ORF">DdX_05413</name>
</gene>
<comment type="similarity">
    <text evidence="2">Belongs to the cyclophilin-type PPIase family.</text>
</comment>
<dbReference type="GO" id="GO:0006457">
    <property type="term" value="P:protein folding"/>
    <property type="evidence" value="ECO:0007669"/>
    <property type="project" value="InterPro"/>
</dbReference>
<dbReference type="InterPro" id="IPR044666">
    <property type="entry name" value="Cyclophilin_A-like"/>
</dbReference>
<dbReference type="PANTHER" id="PTHR45625">
    <property type="entry name" value="PEPTIDYL-PROLYL CIS-TRANS ISOMERASE-RELATED"/>
    <property type="match status" value="1"/>
</dbReference>
<dbReference type="EMBL" id="JAKKPZ010000006">
    <property type="protein sequence ID" value="KAI1720044.1"/>
    <property type="molecule type" value="Genomic_DNA"/>
</dbReference>
<keyword evidence="7" id="KW-0175">Coiled coil</keyword>
<feature type="compositionally biased region" description="Basic and acidic residues" evidence="8">
    <location>
        <begin position="478"/>
        <end position="494"/>
    </location>
</feature>
<comment type="subunit">
    <text evidence="6">Part of the activated spliceosome B/catalytic step 1 spliceosome, one of the forms of the spliceosome which has a well-formed active site but still cannot catalyze the branching reaction and is composed at least of 52 proteins, the U2, U5 and U6 snRNAs and the pre-mRNA. Recruited during early steps of activated spliceosome B maturation, it is probably one of the first proteins released from this complex as he matures to the spliceosome C complex. Component of the minor spliceosome, which splices U12-type introns.</text>
</comment>
<name>A0AAD4N7K5_9BILA</name>
<dbReference type="Proteomes" id="UP001201812">
    <property type="component" value="Unassembled WGS sequence"/>
</dbReference>
<keyword evidence="10" id="KW-0413">Isomerase</keyword>
<proteinExistence type="inferred from homology"/>
<evidence type="ECO:0000313" key="11">
    <source>
        <dbReference type="Proteomes" id="UP001201812"/>
    </source>
</evidence>
<evidence type="ECO:0000256" key="1">
    <source>
        <dbReference type="ARBA" id="ARBA00004123"/>
    </source>
</evidence>
<dbReference type="Gene3D" id="2.40.100.10">
    <property type="entry name" value="Cyclophilin-like"/>
    <property type="match status" value="1"/>
</dbReference>
<evidence type="ECO:0000313" key="10">
    <source>
        <dbReference type="EMBL" id="KAI1720044.1"/>
    </source>
</evidence>
<evidence type="ECO:0000256" key="7">
    <source>
        <dbReference type="SAM" id="Coils"/>
    </source>
</evidence>
<dbReference type="PROSITE" id="PS00170">
    <property type="entry name" value="CSA_PPIASE_1"/>
    <property type="match status" value="1"/>
</dbReference>
<evidence type="ECO:0000256" key="8">
    <source>
        <dbReference type="SAM" id="MobiDB-lite"/>
    </source>
</evidence>
<dbReference type="GO" id="GO:0071013">
    <property type="term" value="C:catalytic step 2 spliceosome"/>
    <property type="evidence" value="ECO:0007669"/>
    <property type="project" value="TreeGrafter"/>
</dbReference>
<dbReference type="GO" id="GO:0003755">
    <property type="term" value="F:peptidyl-prolyl cis-trans isomerase activity"/>
    <property type="evidence" value="ECO:0007669"/>
    <property type="project" value="InterPro"/>
</dbReference>
<dbReference type="AlphaFoldDB" id="A0AAD4N7K5"/>
<evidence type="ECO:0000259" key="9">
    <source>
        <dbReference type="PROSITE" id="PS50072"/>
    </source>
</evidence>
<dbReference type="FunFam" id="2.40.100.10:FF:000007">
    <property type="entry name" value="Peptidyl-prolyl cis-trans isomerase CWC27 homolog"/>
    <property type="match status" value="1"/>
</dbReference>
<dbReference type="PRINTS" id="PR00153">
    <property type="entry name" value="CSAPPISMRASE"/>
</dbReference>
<keyword evidence="3" id="KW-0539">Nucleus</keyword>
<comment type="caution">
    <text evidence="10">The sequence shown here is derived from an EMBL/GenBank/DDBJ whole genome shotgun (WGS) entry which is preliminary data.</text>
</comment>
<evidence type="ECO:0000256" key="5">
    <source>
        <dbReference type="ARBA" id="ARBA00042090"/>
    </source>
</evidence>
<organism evidence="10 11">
    <name type="scientific">Ditylenchus destructor</name>
    <dbReference type="NCBI Taxonomy" id="166010"/>
    <lineage>
        <taxon>Eukaryota</taxon>
        <taxon>Metazoa</taxon>
        <taxon>Ecdysozoa</taxon>
        <taxon>Nematoda</taxon>
        <taxon>Chromadorea</taxon>
        <taxon>Rhabditida</taxon>
        <taxon>Tylenchina</taxon>
        <taxon>Tylenchomorpha</taxon>
        <taxon>Sphaerularioidea</taxon>
        <taxon>Anguinidae</taxon>
        <taxon>Anguininae</taxon>
        <taxon>Ditylenchus</taxon>
    </lineage>
</organism>
<dbReference type="InterPro" id="IPR002130">
    <property type="entry name" value="Cyclophilin-type_PPIase_dom"/>
</dbReference>
<feature type="region of interest" description="Disordered" evidence="8">
    <location>
        <begin position="466"/>
        <end position="494"/>
    </location>
</feature>
<evidence type="ECO:0000256" key="3">
    <source>
        <dbReference type="ARBA" id="ARBA00023242"/>
    </source>
</evidence>
<feature type="coiled-coil region" evidence="7">
    <location>
        <begin position="215"/>
        <end position="329"/>
    </location>
</feature>
<comment type="subcellular location">
    <subcellularLocation>
        <location evidence="1">Nucleus</location>
    </subcellularLocation>
</comment>
<feature type="region of interest" description="Disordered" evidence="8">
    <location>
        <begin position="169"/>
        <end position="199"/>
    </location>
</feature>
<accession>A0AAD4N7K5</accession>
<dbReference type="InterPro" id="IPR020892">
    <property type="entry name" value="Cyclophilin-type_PPIase_CS"/>
</dbReference>
<dbReference type="InterPro" id="IPR029000">
    <property type="entry name" value="Cyclophilin-like_dom_sf"/>
</dbReference>
<evidence type="ECO:0000256" key="6">
    <source>
        <dbReference type="ARBA" id="ARBA00046368"/>
    </source>
</evidence>
<dbReference type="CDD" id="cd01925">
    <property type="entry name" value="cyclophilin_CeCYP16-like"/>
    <property type="match status" value="1"/>
</dbReference>
<dbReference type="PROSITE" id="PS50072">
    <property type="entry name" value="CSA_PPIASE_2"/>
    <property type="match status" value="1"/>
</dbReference>
<evidence type="ECO:0000256" key="2">
    <source>
        <dbReference type="ARBA" id="ARBA00007365"/>
    </source>
</evidence>